<dbReference type="AlphaFoldDB" id="A0A1F6CPQ2"/>
<gene>
    <name evidence="1" type="ORF">A3F84_14420</name>
</gene>
<dbReference type="EMBL" id="MFKF01000194">
    <property type="protein sequence ID" value="OGG51135.1"/>
    <property type="molecule type" value="Genomic_DNA"/>
</dbReference>
<dbReference type="Proteomes" id="UP000178606">
    <property type="component" value="Unassembled WGS sequence"/>
</dbReference>
<evidence type="ECO:0000313" key="1">
    <source>
        <dbReference type="EMBL" id="OGG51135.1"/>
    </source>
</evidence>
<sequence length="125" mass="13021">MRLVLTFMLALLVLAAGVVPLFGAHPVAAKDRHACCKTPRAATGCEGKSRPMPCCTMRPAPAPTAALPPSAARAEAPAQAHLHLPAQMPSPATFQPAGLASVSPHDLASLSEPLRLYLLHSAYLI</sequence>
<name>A0A1F6CPQ2_HANXR</name>
<evidence type="ECO:0000313" key="2">
    <source>
        <dbReference type="Proteomes" id="UP000178606"/>
    </source>
</evidence>
<organism evidence="1 2">
    <name type="scientific">Handelsmanbacteria sp. (strain RIFCSPLOWO2_12_FULL_64_10)</name>
    <dbReference type="NCBI Taxonomy" id="1817868"/>
    <lineage>
        <taxon>Bacteria</taxon>
        <taxon>Candidatus Handelsmaniibacteriota</taxon>
    </lineage>
</organism>
<comment type="caution">
    <text evidence="1">The sequence shown here is derived from an EMBL/GenBank/DDBJ whole genome shotgun (WGS) entry which is preliminary data.</text>
</comment>
<accession>A0A1F6CPQ2</accession>
<proteinExistence type="predicted"/>
<reference evidence="1 2" key="1">
    <citation type="journal article" date="2016" name="Nat. Commun.">
        <title>Thousands of microbial genomes shed light on interconnected biogeochemical processes in an aquifer system.</title>
        <authorList>
            <person name="Anantharaman K."/>
            <person name="Brown C.T."/>
            <person name="Hug L.A."/>
            <person name="Sharon I."/>
            <person name="Castelle C.J."/>
            <person name="Probst A.J."/>
            <person name="Thomas B.C."/>
            <person name="Singh A."/>
            <person name="Wilkins M.J."/>
            <person name="Karaoz U."/>
            <person name="Brodie E.L."/>
            <person name="Williams K.H."/>
            <person name="Hubbard S.S."/>
            <person name="Banfield J.F."/>
        </authorList>
    </citation>
    <scope>NUCLEOTIDE SEQUENCE [LARGE SCALE GENOMIC DNA]</scope>
    <source>
        <strain evidence="2">RIFCSPLOWO2_12_FULL_64_10</strain>
    </source>
</reference>
<protein>
    <submittedName>
        <fullName evidence="1">Uncharacterized protein</fullName>
    </submittedName>
</protein>